<gene>
    <name evidence="1" type="ORF">ACFQ4E_06875</name>
</gene>
<dbReference type="Pfam" id="PF08811">
    <property type="entry name" value="DUF1800"/>
    <property type="match status" value="1"/>
</dbReference>
<dbReference type="Proteomes" id="UP001597135">
    <property type="component" value="Unassembled WGS sequence"/>
</dbReference>
<name>A0ABW3ZGJ9_9RHOB</name>
<organism evidence="1 2">
    <name type="scientific">Litorisediminicola beolgyonensis</name>
    <dbReference type="NCBI Taxonomy" id="1173614"/>
    <lineage>
        <taxon>Bacteria</taxon>
        <taxon>Pseudomonadati</taxon>
        <taxon>Pseudomonadota</taxon>
        <taxon>Alphaproteobacteria</taxon>
        <taxon>Rhodobacterales</taxon>
        <taxon>Paracoccaceae</taxon>
        <taxon>Litorisediminicola</taxon>
    </lineage>
</organism>
<accession>A0ABW3ZGJ9</accession>
<dbReference type="EMBL" id="JBHTMU010000008">
    <property type="protein sequence ID" value="MFD1342135.1"/>
    <property type="molecule type" value="Genomic_DNA"/>
</dbReference>
<comment type="caution">
    <text evidence="1">The sequence shown here is derived from an EMBL/GenBank/DDBJ whole genome shotgun (WGS) entry which is preliminary data.</text>
</comment>
<keyword evidence="2" id="KW-1185">Reference proteome</keyword>
<evidence type="ECO:0000313" key="2">
    <source>
        <dbReference type="Proteomes" id="UP001597135"/>
    </source>
</evidence>
<proteinExistence type="predicted"/>
<protein>
    <submittedName>
        <fullName evidence="1">DUF1800 family protein</fullName>
    </submittedName>
</protein>
<dbReference type="InterPro" id="IPR014917">
    <property type="entry name" value="DUF1800"/>
</dbReference>
<sequence length="455" mass="49339">MIFSPELAEIRFGCGLSPVRPAPASVEAMLAGLSTPDRSETPRLFSEQTALLSDLRDAGRRIRKAGSAEETRAARTHRQGLLKQGRQDQATWLGLRLIRRVETPCGFRERLAAFWADHFTVAGRTAVHRSAISPYLEEAMRPNLTGPFATLLEAAVLHPAMMIYLDQVRSVGPNSRAARDNPRLAGLNENLAREILELHTLGVDGGYRQDDVRALAILLTGASVGDAFEYRFMPRRAEPGPVVLLGRRFERNKPEADLRAALQYLAGHPATAAHLARKLAVHFLGDTPDPDAVAAMTAALLRPDAQLRDLYDAMLTQPAAWDPRPANVKPAFDFLSSALRALGPDAVAGTAPVKLGRGAIRALALMGHRWEEPVSPAGLPEEDAVWIAPQALAARVQWAMSVPKTLMRDAPDPRDFAIAALGSRASPLIRFAAAAAETRWDGVGVVLSSPAFQRS</sequence>
<reference evidence="2" key="1">
    <citation type="journal article" date="2019" name="Int. J. Syst. Evol. Microbiol.">
        <title>The Global Catalogue of Microorganisms (GCM) 10K type strain sequencing project: providing services to taxonomists for standard genome sequencing and annotation.</title>
        <authorList>
            <consortium name="The Broad Institute Genomics Platform"/>
            <consortium name="The Broad Institute Genome Sequencing Center for Infectious Disease"/>
            <person name="Wu L."/>
            <person name="Ma J."/>
        </authorList>
    </citation>
    <scope>NUCLEOTIDE SEQUENCE [LARGE SCALE GENOMIC DNA]</scope>
    <source>
        <strain evidence="2">CCUG 62953</strain>
    </source>
</reference>
<evidence type="ECO:0000313" key="1">
    <source>
        <dbReference type="EMBL" id="MFD1342135.1"/>
    </source>
</evidence>
<dbReference type="RefSeq" id="WP_386802194.1">
    <property type="nucleotide sequence ID" value="NZ_JBHTMU010000008.1"/>
</dbReference>